<feature type="chain" id="PRO_5031200612" description="Secretion system C-terminal sorting domain-containing protein" evidence="1">
    <location>
        <begin position="25"/>
        <end position="1624"/>
    </location>
</feature>
<dbReference type="EMBL" id="JACIBY010000003">
    <property type="protein sequence ID" value="MBB3837759.1"/>
    <property type="molecule type" value="Genomic_DNA"/>
</dbReference>
<accession>A0A7W5ZJ09</accession>
<keyword evidence="1" id="KW-0732">Signal</keyword>
<protein>
    <recommendedName>
        <fullName evidence="2">Secretion system C-terminal sorting domain-containing protein</fullName>
    </recommendedName>
</protein>
<feature type="domain" description="Secretion system C-terminal sorting" evidence="2">
    <location>
        <begin position="1546"/>
        <end position="1619"/>
    </location>
</feature>
<dbReference type="RefSeq" id="WP_183972557.1">
    <property type="nucleotide sequence ID" value="NZ_JACIBY010000003.1"/>
</dbReference>
<dbReference type="InterPro" id="IPR026444">
    <property type="entry name" value="Secre_tail"/>
</dbReference>
<keyword evidence="4" id="KW-1185">Reference proteome</keyword>
<evidence type="ECO:0000259" key="2">
    <source>
        <dbReference type="Pfam" id="PF18962"/>
    </source>
</evidence>
<dbReference type="NCBIfam" id="TIGR04183">
    <property type="entry name" value="Por_Secre_tail"/>
    <property type="match status" value="1"/>
</dbReference>
<evidence type="ECO:0000313" key="3">
    <source>
        <dbReference type="EMBL" id="MBB3837759.1"/>
    </source>
</evidence>
<sequence length="1624" mass="169846">MSISKQRLLYLLVLLCWAAGQAWSAPNKSRRKVSLKEQNGTYTLKGNEVKVSNNEPWALIAPTAGGTIVPETFGVISVKKMTNPPVLDVYVWSGAISTDWHTAGNWLVNSAVATGTPNFGFLIGNHVQIPVVGNGRYPVVTANAGARSLTIAAGASVTVASGGKLRVTGSDVDGVTNGGTFTNNGTTELDSAFRDGFINQAGASLVNTATFSVAKGTGSRLKNSSTITNSGTFNVYGGLSLGFYNYSGAKLLNTTSAAVFNVESAKNGGVSNEGKIDNAGTLIVKSGDTGPQFINADSVINRVGATFEVKEHQDGILFDNKKYLLNEGTFRVKSGGNKGGVYNRNGAKLLNTATGSFWITSTTTTNLRNEGVIENNNLFETSYNADSAVVNNATGSITNNGIWTVQASQFAIVNRGTISLGGSATFDISATGGSAIKNLNTFMTSTGCTLKISSASSSILNEPNALFVNNCSTSFKYLGGPLMLNKGRFTHLNGSISAEAFTSFIKNEKYMSINVPVTFGSSGTTASGAFDNSDTLIVGSALARAWFNTNFFIKNSGYMTIDGEHKIHSINNVIENSGKLILPSTFSINAVYIGSPIINSGTIQNDASLVFSNFGSPLLNNTGTFNNNGRVEGGRHQIGINNNGGTIVNAGVIEIDTVGSKGIDQFGTSPTFTNTATGKILLDMITTDGIGISTGTFTNNGEILIAQTDSLAFNGINNAATFINNKLIRIGKAGQKGILNTGTFTNAPNSQIFITMALRAASSTAKGIDNQGTFTNQTCATIESRPAIVNTSGTFNNEGAITKQEDGFTAASAISNNTGTITNQDSDAFNVAGTNTTFVFAMTSSNAAMCVGETRTLTTSASGAVTFSATGPATVSGNLLTVTGAGAITVTAIYALNPSCSFTVNQTITGKALPNAGTISPLSVCAGNTMTLTSNGLGGGSWSGNNNAVATVNSTTGQLTAVSAGFVQVTYLVSNNGCSTSTTASVQVKALPTLTVTGGLVPSSRCPVLEPVSMYSTVSCGTDKTAMWYDAPTGGSTVLVPNQTPLVTKDYYVACKDVLTGCESAERAKITFTALPVGSIPTNVSLTADGQMVTVGQSASFCDLVGADITFSSACPSGQQLLISVDGAEYSATIPTQMVDGNNHNYRVRCQAGTGIEACLGPESGAMSLRIYPALPKPTATILPLSICSSSASVPFLSNASCGNTVTIWYNAATNQPVTLPSQTPTTTSSYYVKCQSAGGCMSEASDVVTFTVYQAGVAPIVSVIGDDNLCAGQTARLTTNCPAGSTVVWNTNVNGATLEVSSASMSTASYSAKCVLTGGCETPMSASKVINWRAFSLTVYNVGGSQSGVKSGAVVTKSDWSANFITPDAGPSLEKSTQNNPTVYFVENVNKIAPRYWTIEVETCNLGTDGSITYNMSAAPETGVVRSYNTHENNAPYFMYANRDGFRELYAQNHPAYGFYLDNGSGGNIYDVGLPKGSYKLGIRYWDMKGWGSIYPSTRQAQGNVLAYQEFWFRIQSKDGIGVGAAREAAESLATVEQNELAEIAPNPVSQTLYLKVKNVKGVSVNLDLMDISGRKVLGRSFVPESNQHQEEFDVSQMVNGMYFLRINAGSKQTTLKVLKMSK</sequence>
<evidence type="ECO:0000256" key="1">
    <source>
        <dbReference type="SAM" id="SignalP"/>
    </source>
</evidence>
<organism evidence="3 4">
    <name type="scientific">Runella defluvii</name>
    <dbReference type="NCBI Taxonomy" id="370973"/>
    <lineage>
        <taxon>Bacteria</taxon>
        <taxon>Pseudomonadati</taxon>
        <taxon>Bacteroidota</taxon>
        <taxon>Cytophagia</taxon>
        <taxon>Cytophagales</taxon>
        <taxon>Spirosomataceae</taxon>
        <taxon>Runella</taxon>
    </lineage>
</organism>
<evidence type="ECO:0000313" key="4">
    <source>
        <dbReference type="Proteomes" id="UP000541352"/>
    </source>
</evidence>
<feature type="signal peptide" evidence="1">
    <location>
        <begin position="1"/>
        <end position="24"/>
    </location>
</feature>
<name>A0A7W5ZJ09_9BACT</name>
<dbReference type="Pfam" id="PF18962">
    <property type="entry name" value="Por_Secre_tail"/>
    <property type="match status" value="1"/>
</dbReference>
<comment type="caution">
    <text evidence="3">The sequence shown here is derived from an EMBL/GenBank/DDBJ whole genome shotgun (WGS) entry which is preliminary data.</text>
</comment>
<gene>
    <name evidence="3" type="ORF">FHS57_001756</name>
</gene>
<proteinExistence type="predicted"/>
<reference evidence="3 4" key="1">
    <citation type="submission" date="2020-08" db="EMBL/GenBank/DDBJ databases">
        <title>Genomic Encyclopedia of Type Strains, Phase IV (KMG-IV): sequencing the most valuable type-strain genomes for metagenomic binning, comparative biology and taxonomic classification.</title>
        <authorList>
            <person name="Goeker M."/>
        </authorList>
    </citation>
    <scope>NUCLEOTIDE SEQUENCE [LARGE SCALE GENOMIC DNA]</scope>
    <source>
        <strain evidence="3 4">DSM 17976</strain>
    </source>
</reference>
<dbReference type="Proteomes" id="UP000541352">
    <property type="component" value="Unassembled WGS sequence"/>
</dbReference>